<keyword evidence="6" id="KW-1185">Reference proteome</keyword>
<dbReference type="OrthoDB" id="8064373at2"/>
<reference evidence="5 6" key="1">
    <citation type="journal article" date="2012" name="ISME J.">
        <title>Nitrification expanded: discovery, physiology and genomics of a nitrite-oxidizing bacterium from the phylum Chloroflexi.</title>
        <authorList>
            <person name="Sorokin D.Y."/>
            <person name="Lucker S."/>
            <person name="Vejmelkova D."/>
            <person name="Kostrikina N.A."/>
            <person name="Kleerebezem R."/>
            <person name="Rijpstra W.I."/>
            <person name="Damste J.S."/>
            <person name="Le Paslier D."/>
            <person name="Muyzer G."/>
            <person name="Wagner M."/>
            <person name="van Loosdrecht M.C."/>
            <person name="Daims H."/>
        </authorList>
    </citation>
    <scope>NUCLEOTIDE SEQUENCE [LARGE SCALE GENOMIC DNA]</scope>
    <source>
        <strain evidence="6">none</strain>
    </source>
</reference>
<evidence type="ECO:0000313" key="5">
    <source>
        <dbReference type="EMBL" id="CCF85908.1"/>
    </source>
</evidence>
<dbReference type="Pfam" id="PF01695">
    <property type="entry name" value="IstB_IS21"/>
    <property type="match status" value="1"/>
</dbReference>
<dbReference type="PANTHER" id="PTHR30050">
    <property type="entry name" value="CHROMOSOMAL REPLICATION INITIATOR PROTEIN DNAA"/>
    <property type="match status" value="1"/>
</dbReference>
<evidence type="ECO:0000256" key="1">
    <source>
        <dbReference type="ARBA" id="ARBA00008059"/>
    </source>
</evidence>
<keyword evidence="3 5" id="KW-0067">ATP-binding</keyword>
<dbReference type="EMBL" id="CAGS01000570">
    <property type="protein sequence ID" value="CCF85908.1"/>
    <property type="molecule type" value="Genomic_DNA"/>
</dbReference>
<name>I4EMJ5_9BACT</name>
<dbReference type="PIRSF" id="PIRSF003073">
    <property type="entry name" value="DNAC_TnpB_IstB"/>
    <property type="match status" value="1"/>
</dbReference>
<comment type="similarity">
    <text evidence="1">Belongs to the IS21/IS1162 putative ATP-binding protein family.</text>
</comment>
<dbReference type="AlphaFoldDB" id="I4EMJ5"/>
<protein>
    <submittedName>
        <fullName evidence="5">Putative Insertion sequence IS21 ATP-binding protein</fullName>
    </submittedName>
</protein>
<evidence type="ECO:0000313" key="6">
    <source>
        <dbReference type="Proteomes" id="UP000004221"/>
    </source>
</evidence>
<feature type="domain" description="AAA+ ATPase" evidence="4">
    <location>
        <begin position="102"/>
        <end position="237"/>
    </location>
</feature>
<dbReference type="NCBIfam" id="NF038214">
    <property type="entry name" value="IS21_help_AAA"/>
    <property type="match status" value="1"/>
</dbReference>
<dbReference type="SMART" id="SM00382">
    <property type="entry name" value="AAA"/>
    <property type="match status" value="1"/>
</dbReference>
<organism evidence="5 6">
    <name type="scientific">Nitrolancea hollandica Lb</name>
    <dbReference type="NCBI Taxonomy" id="1129897"/>
    <lineage>
        <taxon>Bacteria</taxon>
        <taxon>Pseudomonadati</taxon>
        <taxon>Thermomicrobiota</taxon>
        <taxon>Thermomicrobia</taxon>
        <taxon>Sphaerobacterales</taxon>
        <taxon>Sphaerobacterineae</taxon>
        <taxon>Sphaerobacteraceae</taxon>
        <taxon>Nitrolancea</taxon>
    </lineage>
</organism>
<evidence type="ECO:0000256" key="2">
    <source>
        <dbReference type="ARBA" id="ARBA00022741"/>
    </source>
</evidence>
<dbReference type="RefSeq" id="WP_008481225.1">
    <property type="nucleotide sequence ID" value="NZ_CAGS01000570.1"/>
</dbReference>
<dbReference type="Proteomes" id="UP000004221">
    <property type="component" value="Unassembled WGS sequence"/>
</dbReference>
<dbReference type="GO" id="GO:0006260">
    <property type="term" value="P:DNA replication"/>
    <property type="evidence" value="ECO:0007669"/>
    <property type="project" value="TreeGrafter"/>
</dbReference>
<dbReference type="SUPFAM" id="SSF52540">
    <property type="entry name" value="P-loop containing nucleoside triphosphate hydrolases"/>
    <property type="match status" value="1"/>
</dbReference>
<comment type="caution">
    <text evidence="5">The sequence shown here is derived from an EMBL/GenBank/DDBJ whole genome shotgun (WGS) entry which is preliminary data.</text>
</comment>
<proteinExistence type="inferred from homology"/>
<evidence type="ECO:0000256" key="3">
    <source>
        <dbReference type="ARBA" id="ARBA00022840"/>
    </source>
</evidence>
<dbReference type="Gene3D" id="3.40.50.300">
    <property type="entry name" value="P-loop containing nucleotide triphosphate hydrolases"/>
    <property type="match status" value="1"/>
</dbReference>
<dbReference type="InterPro" id="IPR028350">
    <property type="entry name" value="DNAC/IstB-like"/>
</dbReference>
<dbReference type="InterPro" id="IPR003593">
    <property type="entry name" value="AAA+_ATPase"/>
</dbReference>
<dbReference type="CDD" id="cd00009">
    <property type="entry name" value="AAA"/>
    <property type="match status" value="1"/>
</dbReference>
<accession>I4EMJ5</accession>
<evidence type="ECO:0000259" key="4">
    <source>
        <dbReference type="SMART" id="SM00382"/>
    </source>
</evidence>
<gene>
    <name evidence="5" type="primary">istB</name>
    <name evidence="5" type="ORF">NITHO_6110002</name>
</gene>
<dbReference type="GO" id="GO:0005524">
    <property type="term" value="F:ATP binding"/>
    <property type="evidence" value="ECO:0007669"/>
    <property type="project" value="UniProtKB-KW"/>
</dbReference>
<dbReference type="InterPro" id="IPR047661">
    <property type="entry name" value="IstB"/>
</dbReference>
<dbReference type="InterPro" id="IPR002611">
    <property type="entry name" value="IstB_ATP-bd"/>
</dbReference>
<sequence length="253" mass="28762">MSADVMGAIIESYLKRLKLPAIAREYGALAREAELGNVGYLGYLQALLEQEVRQRDEHQLARRLKQARFPYDKRLEEFDFSTVRSIAKARVFELARGAFVRDHENLILIGASGLGKTHLLIGLGRALCFAGFSVLFRPAASLANELELAQKELRIERLLKQYRRYDLLLVDELGYLPVSKTAAQLLFGLFSDRYERASIGLTTNLDFAHWTEVFGDERMTAALLDRLTHRSHILALEGESYRFQQSLQRQAGT</sequence>
<dbReference type="InterPro" id="IPR027417">
    <property type="entry name" value="P-loop_NTPase"/>
</dbReference>
<dbReference type="PANTHER" id="PTHR30050:SF4">
    <property type="entry name" value="ATP-BINDING PROTEIN RV3427C IN INSERTION SEQUENCE-RELATED"/>
    <property type="match status" value="1"/>
</dbReference>
<keyword evidence="2" id="KW-0547">Nucleotide-binding</keyword>